<dbReference type="OrthoDB" id="9626941at2759"/>
<keyword evidence="2" id="KW-0472">Membrane</keyword>
<evidence type="ECO:0000256" key="2">
    <source>
        <dbReference type="SAM" id="Phobius"/>
    </source>
</evidence>
<evidence type="ECO:0000313" key="4">
    <source>
        <dbReference type="Proteomes" id="UP000192596"/>
    </source>
</evidence>
<feature type="transmembrane region" description="Helical" evidence="2">
    <location>
        <begin position="48"/>
        <end position="66"/>
    </location>
</feature>
<dbReference type="Pfam" id="PF08636">
    <property type="entry name" value="Pkr1"/>
    <property type="match status" value="1"/>
</dbReference>
<dbReference type="GO" id="GO:0070072">
    <property type="term" value="P:vacuolar proton-transporting V-type ATPase complex assembly"/>
    <property type="evidence" value="ECO:0007669"/>
    <property type="project" value="InterPro"/>
</dbReference>
<accession>A0A1V8T1P0</accession>
<feature type="compositionally biased region" description="Basic and acidic residues" evidence="1">
    <location>
        <begin position="75"/>
        <end position="91"/>
    </location>
</feature>
<sequence length="177" mass="19127">MATFLTDLWESVFTPGPTSTLLVATNVSFGSLQLLLLGLLLATYSIHFIILSVLCGGLWWSINWFASEVSAVRREEEEKERLAKVDGKRGVGGEGSEGDDEGESTEVEDEAARSVGDLMSGEDAVSGVKEVWRSGLEVPEGLEARQRMPTRSGSGNGDGARSEISTDSEWEKVDGER</sequence>
<organism evidence="3 4">
    <name type="scientific">Cryoendolithus antarcticus</name>
    <dbReference type="NCBI Taxonomy" id="1507870"/>
    <lineage>
        <taxon>Eukaryota</taxon>
        <taxon>Fungi</taxon>
        <taxon>Dikarya</taxon>
        <taxon>Ascomycota</taxon>
        <taxon>Pezizomycotina</taxon>
        <taxon>Dothideomycetes</taxon>
        <taxon>Dothideomycetidae</taxon>
        <taxon>Cladosporiales</taxon>
        <taxon>Cladosporiaceae</taxon>
        <taxon>Cryoendolithus</taxon>
    </lineage>
</organism>
<dbReference type="InParanoid" id="A0A1V8T1P0"/>
<evidence type="ECO:0000256" key="1">
    <source>
        <dbReference type="SAM" id="MobiDB-lite"/>
    </source>
</evidence>
<comment type="caution">
    <text evidence="3">The sequence shown here is derived from an EMBL/GenBank/DDBJ whole genome shotgun (WGS) entry which is preliminary data.</text>
</comment>
<feature type="region of interest" description="Disordered" evidence="1">
    <location>
        <begin position="75"/>
        <end position="125"/>
    </location>
</feature>
<dbReference type="GO" id="GO:0005789">
    <property type="term" value="C:endoplasmic reticulum membrane"/>
    <property type="evidence" value="ECO:0007669"/>
    <property type="project" value="TreeGrafter"/>
</dbReference>
<name>A0A1V8T1P0_9PEZI</name>
<dbReference type="STRING" id="1507870.A0A1V8T1P0"/>
<reference evidence="4" key="1">
    <citation type="submission" date="2017-03" db="EMBL/GenBank/DDBJ databases">
        <title>Genomes of endolithic fungi from Antarctica.</title>
        <authorList>
            <person name="Coleine C."/>
            <person name="Masonjones S."/>
            <person name="Stajich J.E."/>
        </authorList>
    </citation>
    <scope>NUCLEOTIDE SEQUENCE [LARGE SCALE GENOMIC DNA]</scope>
    <source>
        <strain evidence="4">CCFEE 5527</strain>
    </source>
</reference>
<keyword evidence="4" id="KW-1185">Reference proteome</keyword>
<feature type="compositionally biased region" description="Acidic residues" evidence="1">
    <location>
        <begin position="96"/>
        <end position="109"/>
    </location>
</feature>
<dbReference type="InterPro" id="IPR013945">
    <property type="entry name" value="Pkr1"/>
</dbReference>
<feature type="transmembrane region" description="Helical" evidence="2">
    <location>
        <begin position="20"/>
        <end position="41"/>
    </location>
</feature>
<proteinExistence type="predicted"/>
<keyword evidence="2" id="KW-0812">Transmembrane</keyword>
<gene>
    <name evidence="3" type="ORF">B0A48_08191</name>
</gene>
<dbReference type="AlphaFoldDB" id="A0A1V8T1P0"/>
<dbReference type="PANTHER" id="PTHR28251">
    <property type="entry name" value="V-TYPE ATPASE ASSEMBLY FACTOR PKR1"/>
    <property type="match status" value="1"/>
</dbReference>
<protein>
    <submittedName>
        <fullName evidence="3">Uncharacterized protein</fullName>
    </submittedName>
</protein>
<keyword evidence="2" id="KW-1133">Transmembrane helix</keyword>
<feature type="region of interest" description="Disordered" evidence="1">
    <location>
        <begin position="139"/>
        <end position="177"/>
    </location>
</feature>
<dbReference type="EMBL" id="NAJO01000020">
    <property type="protein sequence ID" value="OQO05171.1"/>
    <property type="molecule type" value="Genomic_DNA"/>
</dbReference>
<dbReference type="FunCoup" id="A0A1V8T1P0">
    <property type="interactions" value="37"/>
</dbReference>
<dbReference type="PANTHER" id="PTHR28251:SF1">
    <property type="entry name" value="V-TYPE ATPASE ASSEMBLY FACTOR PKR1"/>
    <property type="match status" value="1"/>
</dbReference>
<evidence type="ECO:0000313" key="3">
    <source>
        <dbReference type="EMBL" id="OQO05171.1"/>
    </source>
</evidence>
<dbReference type="Proteomes" id="UP000192596">
    <property type="component" value="Unassembled WGS sequence"/>
</dbReference>